<dbReference type="InterPro" id="IPR050493">
    <property type="entry name" value="FAD-dep_Monooxygenase_BioMet"/>
</dbReference>
<accession>A0ABU4G2H4</accession>
<gene>
    <name evidence="4" type="ORF">QT716_10745</name>
</gene>
<evidence type="ECO:0000313" key="5">
    <source>
        <dbReference type="Proteomes" id="UP001280629"/>
    </source>
</evidence>
<dbReference type="Pfam" id="PF01494">
    <property type="entry name" value="FAD_binding_3"/>
    <property type="match status" value="2"/>
</dbReference>
<keyword evidence="1" id="KW-0560">Oxidoreductase</keyword>
<evidence type="ECO:0000256" key="2">
    <source>
        <dbReference type="ARBA" id="ARBA00023033"/>
    </source>
</evidence>
<dbReference type="RefSeq" id="WP_317936070.1">
    <property type="nucleotide sequence ID" value="NZ_JAUBDH010000006.1"/>
</dbReference>
<dbReference type="Gene3D" id="3.50.50.60">
    <property type="entry name" value="FAD/NAD(P)-binding domain"/>
    <property type="match status" value="2"/>
</dbReference>
<dbReference type="PRINTS" id="PR00420">
    <property type="entry name" value="RNGMNOXGNASE"/>
</dbReference>
<protein>
    <submittedName>
        <fullName evidence="4">NAD(P)/FAD-dependent oxidoreductase</fullName>
    </submittedName>
</protein>
<evidence type="ECO:0000313" key="4">
    <source>
        <dbReference type="EMBL" id="MDW0110513.1"/>
    </source>
</evidence>
<dbReference type="InterPro" id="IPR002938">
    <property type="entry name" value="FAD-bd"/>
</dbReference>
<name>A0ABU4G2H4_9BACL</name>
<dbReference type="PANTHER" id="PTHR13789:SF309">
    <property type="entry name" value="PUTATIVE (AFU_ORTHOLOGUE AFUA_6G14510)-RELATED"/>
    <property type="match status" value="1"/>
</dbReference>
<comment type="caution">
    <text evidence="4">The sequence shown here is derived from an EMBL/GenBank/DDBJ whole genome shotgun (WGS) entry which is preliminary data.</text>
</comment>
<keyword evidence="2" id="KW-0503">Monooxygenase</keyword>
<feature type="domain" description="FAD-binding" evidence="3">
    <location>
        <begin position="276"/>
        <end position="356"/>
    </location>
</feature>
<dbReference type="InterPro" id="IPR036188">
    <property type="entry name" value="FAD/NAD-bd_sf"/>
</dbReference>
<evidence type="ECO:0000256" key="1">
    <source>
        <dbReference type="ARBA" id="ARBA00023002"/>
    </source>
</evidence>
<dbReference type="SUPFAM" id="SSF51905">
    <property type="entry name" value="FAD/NAD(P)-binding domain"/>
    <property type="match status" value="1"/>
</dbReference>
<sequence>MNKLFSNNEVSRGSAVVVGASLSGLMAAIALAEEGMQVTLLEKVGKGHRSGAGLQVDAAGWNATGTERLLRNLASGGKRSIQLWSSIESRLRREAEATSKINLRYDTRVKEVGQDGEAAWVVTDQNETIRGDLVIGADGHHSLVRRFVAPDNAEAKFAGYMVWIASTNEGELPKLLRPGQKHPEVTMLGSDSGFLFGSIIDAGEGVVNRRIGCTWYDNSRNELLRNLGCVKGDVVQHSLNGQDIPVETIDELIMHVTARWEEPWKSAMLHALHNRTLTGTPIKEYVPNRLVRGRIALIGDAAHVPAPITASGFNASLEDAVELGKCVSKGIQGESAEKVLVQYEKARLGSVRRMVQSGKMYSTSFGLSGE</sequence>
<proteinExistence type="predicted"/>
<keyword evidence="5" id="KW-1185">Reference proteome</keyword>
<organism evidence="4 5">
    <name type="scientific">Sporosarcina aquimarina</name>
    <dbReference type="NCBI Taxonomy" id="114975"/>
    <lineage>
        <taxon>Bacteria</taxon>
        <taxon>Bacillati</taxon>
        <taxon>Bacillota</taxon>
        <taxon>Bacilli</taxon>
        <taxon>Bacillales</taxon>
        <taxon>Caryophanaceae</taxon>
        <taxon>Sporosarcina</taxon>
    </lineage>
</organism>
<dbReference type="EMBL" id="JAUBDH010000006">
    <property type="protein sequence ID" value="MDW0110513.1"/>
    <property type="molecule type" value="Genomic_DNA"/>
</dbReference>
<reference evidence="4 5" key="1">
    <citation type="submission" date="2023-06" db="EMBL/GenBank/DDBJ databases">
        <title>Sporosarcina sp. nov., isolated from Korean traditional fermented seafood 'Jeotgal'.</title>
        <authorList>
            <person name="Yang A.-I."/>
            <person name="Shin N.-R."/>
        </authorList>
    </citation>
    <scope>NUCLEOTIDE SEQUENCE [LARGE SCALE GENOMIC DNA]</scope>
    <source>
        <strain evidence="4 5">KCTC3840</strain>
    </source>
</reference>
<dbReference type="PANTHER" id="PTHR13789">
    <property type="entry name" value="MONOOXYGENASE"/>
    <property type="match status" value="1"/>
</dbReference>
<dbReference type="Pfam" id="PF13450">
    <property type="entry name" value="NAD_binding_8"/>
    <property type="match status" value="1"/>
</dbReference>
<dbReference type="SUPFAM" id="SSF54373">
    <property type="entry name" value="FAD-linked reductases, C-terminal domain"/>
    <property type="match status" value="1"/>
</dbReference>
<feature type="domain" description="FAD-binding" evidence="3">
    <location>
        <begin position="87"/>
        <end position="150"/>
    </location>
</feature>
<evidence type="ECO:0000259" key="3">
    <source>
        <dbReference type="Pfam" id="PF01494"/>
    </source>
</evidence>
<dbReference type="Proteomes" id="UP001280629">
    <property type="component" value="Unassembled WGS sequence"/>
</dbReference>